<dbReference type="GO" id="GO:0005886">
    <property type="term" value="C:plasma membrane"/>
    <property type="evidence" value="ECO:0007669"/>
    <property type="project" value="UniProtKB-SubCell"/>
</dbReference>
<feature type="domain" description="Major facilitator superfamily (MFS) profile" evidence="8">
    <location>
        <begin position="208"/>
        <end position="415"/>
    </location>
</feature>
<evidence type="ECO:0000256" key="7">
    <source>
        <dbReference type="SAM" id="Phobius"/>
    </source>
</evidence>
<dbReference type="GO" id="GO:0015213">
    <property type="term" value="F:uridine transmembrane transporter activity"/>
    <property type="evidence" value="ECO:0007669"/>
    <property type="project" value="TreeGrafter"/>
</dbReference>
<dbReference type="GO" id="GO:0015212">
    <property type="term" value="F:cytidine transmembrane transporter activity"/>
    <property type="evidence" value="ECO:0007669"/>
    <property type="project" value="TreeGrafter"/>
</dbReference>
<proteinExistence type="predicted"/>
<dbReference type="InterPro" id="IPR036259">
    <property type="entry name" value="MFS_trans_sf"/>
</dbReference>
<keyword evidence="4 7" id="KW-0812">Transmembrane</keyword>
<keyword evidence="5 7" id="KW-1133">Transmembrane helix</keyword>
<dbReference type="Proteomes" id="UP000544222">
    <property type="component" value="Unassembled WGS sequence"/>
</dbReference>
<feature type="transmembrane region" description="Helical" evidence="7">
    <location>
        <begin position="40"/>
        <end position="62"/>
    </location>
</feature>
<evidence type="ECO:0000313" key="9">
    <source>
        <dbReference type="EMBL" id="MBB3187702.1"/>
    </source>
</evidence>
<feature type="transmembrane region" description="Helical" evidence="7">
    <location>
        <begin position="95"/>
        <end position="121"/>
    </location>
</feature>
<gene>
    <name evidence="9" type="ORF">FHX64_001865</name>
</gene>
<accession>A0A7W5DRE4</accession>
<dbReference type="SUPFAM" id="SSF103473">
    <property type="entry name" value="MFS general substrate transporter"/>
    <property type="match status" value="1"/>
</dbReference>
<sequence length="415" mass="46054">MGIKFRLTLMTFLQFFIWGAWLISLGGYLGRNLNFEGGQIGSIFATLGIASLIMPGVVGIIADKWINAERLLGICHLLGAACLFYASTVTDYDHMYWAMLLNLLCYMPTIALNNTVAYNALEQYHYDIVKEFPPIRTFGTIGFIVAMWVVDLTGFKNSSAQLYMAGISAVVLGLYSFTLPKCPPAKSQKKSWLSAFGLDALVLFRSSKMTIFFLFAMLLGAALQITNSYGDLFIGSFKSIPQYANAFGVKHSVILLSISQMSETLFILTIPFFLRRFGIKRVMLMSMLAWVFRFGLFGAGNPGTGLWMLILSMIVYGMAFDFFNISGSLFVEKEAKPDIRGSAQGLFMMVTNGAGALIGGYGSGAIVDFYSKYAPNHDLISRNWPAIWFIFAAYALVIAVLFAVFFKYKHTPDLD</sequence>
<evidence type="ECO:0000256" key="3">
    <source>
        <dbReference type="ARBA" id="ARBA00022475"/>
    </source>
</evidence>
<evidence type="ECO:0000256" key="1">
    <source>
        <dbReference type="ARBA" id="ARBA00004651"/>
    </source>
</evidence>
<dbReference type="PANTHER" id="PTHR23522:SF4">
    <property type="entry name" value="NUCLEOSIDE PERMEASE NUPG-RELATED"/>
    <property type="match status" value="1"/>
</dbReference>
<dbReference type="RefSeq" id="WP_183413435.1">
    <property type="nucleotide sequence ID" value="NZ_JACHYB010000001.1"/>
</dbReference>
<dbReference type="InterPro" id="IPR004740">
    <property type="entry name" value="Nuc_H_symport"/>
</dbReference>
<evidence type="ECO:0000259" key="8">
    <source>
        <dbReference type="PROSITE" id="PS50850"/>
    </source>
</evidence>
<keyword evidence="3" id="KW-1003">Cell membrane</keyword>
<dbReference type="FunFam" id="1.20.1250.20:FF:000012">
    <property type="entry name" value="Nucleoside permease NupG"/>
    <property type="match status" value="1"/>
</dbReference>
<evidence type="ECO:0000313" key="10">
    <source>
        <dbReference type="Proteomes" id="UP000544222"/>
    </source>
</evidence>
<feature type="transmembrane region" description="Helical" evidence="7">
    <location>
        <begin position="306"/>
        <end position="325"/>
    </location>
</feature>
<feature type="transmembrane region" description="Helical" evidence="7">
    <location>
        <begin position="7"/>
        <end position="28"/>
    </location>
</feature>
<evidence type="ECO:0000256" key="2">
    <source>
        <dbReference type="ARBA" id="ARBA00022448"/>
    </source>
</evidence>
<dbReference type="PROSITE" id="PS50850">
    <property type="entry name" value="MFS"/>
    <property type="match status" value="1"/>
</dbReference>
<comment type="subcellular location">
    <subcellularLocation>
        <location evidence="1">Cell membrane</location>
        <topology evidence="1">Multi-pass membrane protein</topology>
    </subcellularLocation>
</comment>
<reference evidence="9 10" key="1">
    <citation type="submission" date="2020-08" db="EMBL/GenBank/DDBJ databases">
        <title>Genomic Encyclopedia of Type Strains, Phase IV (KMG-IV): sequencing the most valuable type-strain genomes for metagenomic binning, comparative biology and taxonomic classification.</title>
        <authorList>
            <person name="Goeker M."/>
        </authorList>
    </citation>
    <scope>NUCLEOTIDE SEQUENCE [LARGE SCALE GENOMIC DNA]</scope>
    <source>
        <strain evidence="9 10">DSM 27471</strain>
    </source>
</reference>
<dbReference type="AlphaFoldDB" id="A0A7W5DRE4"/>
<dbReference type="Gene3D" id="1.20.1250.20">
    <property type="entry name" value="MFS general substrate transporter like domains"/>
    <property type="match status" value="2"/>
</dbReference>
<organism evidence="9 10">
    <name type="scientific">Microbacter margulisiae</name>
    <dbReference type="NCBI Taxonomy" id="1350067"/>
    <lineage>
        <taxon>Bacteria</taxon>
        <taxon>Pseudomonadati</taxon>
        <taxon>Bacteroidota</taxon>
        <taxon>Bacteroidia</taxon>
        <taxon>Bacteroidales</taxon>
        <taxon>Porphyromonadaceae</taxon>
        <taxon>Microbacter</taxon>
    </lineage>
</organism>
<keyword evidence="6 7" id="KW-0472">Membrane</keyword>
<dbReference type="InterPro" id="IPR020846">
    <property type="entry name" value="MFS_dom"/>
</dbReference>
<protein>
    <submittedName>
        <fullName evidence="9">NHS family xanthosine MFS transporter</fullName>
    </submittedName>
</protein>
<feature type="transmembrane region" description="Helical" evidence="7">
    <location>
        <begin position="281"/>
        <end position="300"/>
    </location>
</feature>
<feature type="transmembrane region" description="Helical" evidence="7">
    <location>
        <begin position="71"/>
        <end position="89"/>
    </location>
</feature>
<feature type="transmembrane region" description="Helical" evidence="7">
    <location>
        <begin position="162"/>
        <end position="180"/>
    </location>
</feature>
<comment type="caution">
    <text evidence="9">The sequence shown here is derived from an EMBL/GenBank/DDBJ whole genome shotgun (WGS) entry which is preliminary data.</text>
</comment>
<dbReference type="NCBIfam" id="TIGR00889">
    <property type="entry name" value="2A0110"/>
    <property type="match status" value="1"/>
</dbReference>
<keyword evidence="2" id="KW-0813">Transport</keyword>
<feature type="transmembrane region" description="Helical" evidence="7">
    <location>
        <begin position="133"/>
        <end position="150"/>
    </location>
</feature>
<feature type="transmembrane region" description="Helical" evidence="7">
    <location>
        <begin position="386"/>
        <end position="406"/>
    </location>
</feature>
<dbReference type="CDD" id="cd06177">
    <property type="entry name" value="MFS_NHS"/>
    <property type="match status" value="1"/>
</dbReference>
<dbReference type="EMBL" id="JACHYB010000001">
    <property type="protein sequence ID" value="MBB3187702.1"/>
    <property type="molecule type" value="Genomic_DNA"/>
</dbReference>
<feature type="transmembrane region" description="Helical" evidence="7">
    <location>
        <begin position="254"/>
        <end position="274"/>
    </location>
</feature>
<evidence type="ECO:0000256" key="6">
    <source>
        <dbReference type="ARBA" id="ARBA00023136"/>
    </source>
</evidence>
<keyword evidence="10" id="KW-1185">Reference proteome</keyword>
<dbReference type="PANTHER" id="PTHR23522">
    <property type="entry name" value="BLL5896 PROTEIN"/>
    <property type="match status" value="1"/>
</dbReference>
<feature type="transmembrane region" description="Helical" evidence="7">
    <location>
        <begin position="211"/>
        <end position="234"/>
    </location>
</feature>
<dbReference type="Pfam" id="PF03825">
    <property type="entry name" value="Nuc_H_symport"/>
    <property type="match status" value="1"/>
</dbReference>
<name>A0A7W5DRE4_9PORP</name>
<feature type="transmembrane region" description="Helical" evidence="7">
    <location>
        <begin position="346"/>
        <end position="366"/>
    </location>
</feature>
<evidence type="ECO:0000256" key="5">
    <source>
        <dbReference type="ARBA" id="ARBA00022989"/>
    </source>
</evidence>
<evidence type="ECO:0000256" key="4">
    <source>
        <dbReference type="ARBA" id="ARBA00022692"/>
    </source>
</evidence>